<evidence type="ECO:0000256" key="6">
    <source>
        <dbReference type="PIRSR" id="PIRSR600888-3"/>
    </source>
</evidence>
<evidence type="ECO:0000256" key="4">
    <source>
        <dbReference type="ARBA" id="ARBA00019595"/>
    </source>
</evidence>
<comment type="similarity">
    <text evidence="7">Belongs to the dTDP-4-dehydrorhamnose 3,5-epimerase family.</text>
</comment>
<dbReference type="GO" id="GO:0000271">
    <property type="term" value="P:polysaccharide biosynthetic process"/>
    <property type="evidence" value="ECO:0007669"/>
    <property type="project" value="TreeGrafter"/>
</dbReference>
<keyword evidence="7 8" id="KW-0413">Isomerase</keyword>
<evidence type="ECO:0000313" key="9">
    <source>
        <dbReference type="Proteomes" id="UP000293347"/>
    </source>
</evidence>
<sequence length="178" mass="20217">MKIEKTKLEGCFIIQPQVFTDSRGYFFESFNQQKFELATGANGYFVQDNQSASTYGVVRGLHFQKGEFAQAKLVRVIEGRVLDIAVDLRAGSKTFGQWVGIELTGENNWQFYIPRGFAHGFSVLSETAVFAYKCDNEYHKEAESGIRYDDPTLNIDWGIPAKDMVISEKDAIQPYFKP</sequence>
<feature type="site" description="Participates in a stacking interaction with the thymidine ring of dTDP-4-oxo-6-deoxyglucose" evidence="6">
    <location>
        <position position="138"/>
    </location>
</feature>
<dbReference type="GO" id="GO:0008830">
    <property type="term" value="F:dTDP-4-dehydrorhamnose 3,5-epimerase activity"/>
    <property type="evidence" value="ECO:0007669"/>
    <property type="project" value="UniProtKB-UniRule"/>
</dbReference>
<organism evidence="8 9">
    <name type="scientific">Pedobacter psychroterrae</name>
    <dbReference type="NCBI Taxonomy" id="2530453"/>
    <lineage>
        <taxon>Bacteria</taxon>
        <taxon>Pseudomonadati</taxon>
        <taxon>Bacteroidota</taxon>
        <taxon>Sphingobacteriia</taxon>
        <taxon>Sphingobacteriales</taxon>
        <taxon>Sphingobacteriaceae</taxon>
        <taxon>Pedobacter</taxon>
    </lineage>
</organism>
<accession>A0A4R0NNX6</accession>
<dbReference type="InterPro" id="IPR011051">
    <property type="entry name" value="RmlC_Cupin_sf"/>
</dbReference>
<feature type="active site" description="Proton donor" evidence="5">
    <location>
        <position position="132"/>
    </location>
</feature>
<evidence type="ECO:0000256" key="5">
    <source>
        <dbReference type="PIRSR" id="PIRSR600888-1"/>
    </source>
</evidence>
<dbReference type="Gene3D" id="2.60.120.10">
    <property type="entry name" value="Jelly Rolls"/>
    <property type="match status" value="1"/>
</dbReference>
<comment type="function">
    <text evidence="2 7">Catalyzes the epimerization of the C3' and C5'positions of dTDP-6-deoxy-D-xylo-4-hexulose, forming dTDP-6-deoxy-L-lyxo-4-hexulose.</text>
</comment>
<evidence type="ECO:0000313" key="8">
    <source>
        <dbReference type="EMBL" id="TCD02660.1"/>
    </source>
</evidence>
<evidence type="ECO:0000256" key="1">
    <source>
        <dbReference type="ARBA" id="ARBA00001298"/>
    </source>
</evidence>
<dbReference type="InterPro" id="IPR014710">
    <property type="entry name" value="RmlC-like_jellyroll"/>
</dbReference>
<proteinExistence type="inferred from homology"/>
<dbReference type="AlphaFoldDB" id="A0A4R0NNX6"/>
<evidence type="ECO:0000256" key="3">
    <source>
        <dbReference type="ARBA" id="ARBA00012098"/>
    </source>
</evidence>
<comment type="subunit">
    <text evidence="7">Homodimer.</text>
</comment>
<dbReference type="OrthoDB" id="9800680at2"/>
<dbReference type="EMBL" id="SJSL01000001">
    <property type="protein sequence ID" value="TCD02660.1"/>
    <property type="molecule type" value="Genomic_DNA"/>
</dbReference>
<comment type="caution">
    <text evidence="8">The sequence shown here is derived from an EMBL/GenBank/DDBJ whole genome shotgun (WGS) entry which is preliminary data.</text>
</comment>
<dbReference type="RefSeq" id="WP_131592416.1">
    <property type="nucleotide sequence ID" value="NZ_SJSL01000001.1"/>
</dbReference>
<dbReference type="PANTHER" id="PTHR21047">
    <property type="entry name" value="DTDP-6-DEOXY-D-GLUCOSE-3,5 EPIMERASE"/>
    <property type="match status" value="1"/>
</dbReference>
<dbReference type="EC" id="5.1.3.13" evidence="3 7"/>
<name>A0A4R0NNX6_9SPHI</name>
<keyword evidence="9" id="KW-1185">Reference proteome</keyword>
<gene>
    <name evidence="8" type="primary">rfbC</name>
    <name evidence="8" type="ORF">EZ437_01350</name>
</gene>
<dbReference type="Pfam" id="PF00908">
    <property type="entry name" value="dTDP_sugar_isom"/>
    <property type="match status" value="1"/>
</dbReference>
<dbReference type="GO" id="GO:0005829">
    <property type="term" value="C:cytosol"/>
    <property type="evidence" value="ECO:0007669"/>
    <property type="project" value="TreeGrafter"/>
</dbReference>
<comment type="catalytic activity">
    <reaction evidence="1 7">
        <text>dTDP-4-dehydro-6-deoxy-alpha-D-glucose = dTDP-4-dehydro-beta-L-rhamnose</text>
        <dbReference type="Rhea" id="RHEA:16969"/>
        <dbReference type="ChEBI" id="CHEBI:57649"/>
        <dbReference type="ChEBI" id="CHEBI:62830"/>
        <dbReference type="EC" id="5.1.3.13"/>
    </reaction>
</comment>
<dbReference type="SUPFAM" id="SSF51182">
    <property type="entry name" value="RmlC-like cupins"/>
    <property type="match status" value="1"/>
</dbReference>
<dbReference type="Proteomes" id="UP000293347">
    <property type="component" value="Unassembled WGS sequence"/>
</dbReference>
<comment type="pathway">
    <text evidence="7">Carbohydrate biosynthesis; dTDP-L-rhamnose biosynthesis.</text>
</comment>
<dbReference type="NCBIfam" id="TIGR01221">
    <property type="entry name" value="rmlC"/>
    <property type="match status" value="1"/>
</dbReference>
<dbReference type="GO" id="GO:0019305">
    <property type="term" value="P:dTDP-rhamnose biosynthetic process"/>
    <property type="evidence" value="ECO:0007669"/>
    <property type="project" value="UniProtKB-UniRule"/>
</dbReference>
<evidence type="ECO:0000256" key="7">
    <source>
        <dbReference type="RuleBase" id="RU364069"/>
    </source>
</evidence>
<protein>
    <recommendedName>
        <fullName evidence="4 7">dTDP-4-dehydrorhamnose 3,5-epimerase</fullName>
        <ecNumber evidence="3 7">5.1.3.13</ecNumber>
    </recommendedName>
    <alternativeName>
        <fullName evidence="7">Thymidine diphospho-4-keto-rhamnose 3,5-epimerase</fullName>
    </alternativeName>
</protein>
<reference evidence="8 9" key="1">
    <citation type="submission" date="2019-02" db="EMBL/GenBank/DDBJ databases">
        <title>Pedobacter sp. RP-1-14 sp. nov., isolated from Arctic soil.</title>
        <authorList>
            <person name="Dahal R.H."/>
        </authorList>
    </citation>
    <scope>NUCLEOTIDE SEQUENCE [LARGE SCALE GENOMIC DNA]</scope>
    <source>
        <strain evidence="8 9">RP-1-14</strain>
    </source>
</reference>
<evidence type="ECO:0000256" key="2">
    <source>
        <dbReference type="ARBA" id="ARBA00001997"/>
    </source>
</evidence>
<dbReference type="InterPro" id="IPR000888">
    <property type="entry name" value="RmlC-like"/>
</dbReference>
<dbReference type="PANTHER" id="PTHR21047:SF2">
    <property type="entry name" value="THYMIDINE DIPHOSPHO-4-KETO-RHAMNOSE 3,5-EPIMERASE"/>
    <property type="match status" value="1"/>
</dbReference>
<feature type="active site" description="Proton acceptor" evidence="5">
    <location>
        <position position="62"/>
    </location>
</feature>
<dbReference type="CDD" id="cd00438">
    <property type="entry name" value="cupin_RmlC"/>
    <property type="match status" value="1"/>
</dbReference>
<dbReference type="UniPathway" id="UPA00124"/>